<keyword evidence="2" id="KW-0411">Iron-sulfur</keyword>
<keyword evidence="5" id="KW-1185">Reference proteome</keyword>
<evidence type="ECO:0000256" key="1">
    <source>
        <dbReference type="ARBA" id="ARBA00001974"/>
    </source>
</evidence>
<dbReference type="InterPro" id="IPR017927">
    <property type="entry name" value="FAD-bd_FR_type"/>
</dbReference>
<dbReference type="PROSITE" id="PS51384">
    <property type="entry name" value="FAD_FR"/>
    <property type="match status" value="1"/>
</dbReference>
<dbReference type="InterPro" id="IPR017938">
    <property type="entry name" value="Riboflavin_synthase-like_b-brl"/>
</dbReference>
<dbReference type="SUPFAM" id="SSF52343">
    <property type="entry name" value="Ferredoxin reductase-like, C-terminal NADP-linked domain"/>
    <property type="match status" value="1"/>
</dbReference>
<keyword evidence="4" id="KW-0560">Oxidoreductase</keyword>
<dbReference type="InterPro" id="IPR001433">
    <property type="entry name" value="OxRdtase_FAD/NAD-bd"/>
</dbReference>
<evidence type="ECO:0000259" key="3">
    <source>
        <dbReference type="PROSITE" id="PS51384"/>
    </source>
</evidence>
<keyword evidence="2" id="KW-0479">Metal-binding</keyword>
<dbReference type="RefSeq" id="WP_220635882.1">
    <property type="nucleotide sequence ID" value="NZ_CAJQUM010000001.1"/>
</dbReference>
<reference evidence="4" key="1">
    <citation type="submission" date="2021-04" db="EMBL/GenBank/DDBJ databases">
        <authorList>
            <person name="Hornung B."/>
        </authorList>
    </citation>
    <scope>NUCLEOTIDE SEQUENCE</scope>
    <source>
        <strain evidence="4">G5G6</strain>
    </source>
</reference>
<evidence type="ECO:0000256" key="2">
    <source>
        <dbReference type="ARBA" id="ARBA00022714"/>
    </source>
</evidence>
<dbReference type="Gene3D" id="2.40.30.10">
    <property type="entry name" value="Translation factors"/>
    <property type="match status" value="1"/>
</dbReference>
<dbReference type="InterPro" id="IPR039261">
    <property type="entry name" value="FNR_nucleotide-bd"/>
</dbReference>
<comment type="cofactor">
    <cofactor evidence="1">
        <name>FAD</name>
        <dbReference type="ChEBI" id="CHEBI:57692"/>
    </cofactor>
</comment>
<dbReference type="EMBL" id="CAJQUM010000001">
    <property type="protein sequence ID" value="CAG4883989.1"/>
    <property type="molecule type" value="Genomic_DNA"/>
</dbReference>
<dbReference type="Proteomes" id="UP000742786">
    <property type="component" value="Unassembled WGS sequence"/>
</dbReference>
<dbReference type="CDD" id="cd06189">
    <property type="entry name" value="flavin_oxioreductase"/>
    <property type="match status" value="1"/>
</dbReference>
<dbReference type="SUPFAM" id="SSF63380">
    <property type="entry name" value="Riboflavin synthase domain-like"/>
    <property type="match status" value="1"/>
</dbReference>
<evidence type="ECO:0000313" key="5">
    <source>
        <dbReference type="Proteomes" id="UP000742786"/>
    </source>
</evidence>
<dbReference type="EC" id="1.18.1.3" evidence="4"/>
<dbReference type="PRINTS" id="PR00410">
    <property type="entry name" value="PHEHYDRXLASE"/>
</dbReference>
<evidence type="ECO:0000313" key="4">
    <source>
        <dbReference type="EMBL" id="CAG4883989.1"/>
    </source>
</evidence>
<dbReference type="PANTHER" id="PTHR47354:SF5">
    <property type="entry name" value="PROTEIN RFBI"/>
    <property type="match status" value="1"/>
</dbReference>
<comment type="caution">
    <text evidence="4">The sequence shown here is derived from an EMBL/GenBank/DDBJ whole genome shotgun (WGS) entry which is preliminary data.</text>
</comment>
<protein>
    <submittedName>
        <fullName evidence="4">Ferredoxin--NAD(+) reductase</fullName>
        <ecNumber evidence="4">1.18.1.3</ecNumber>
    </submittedName>
</protein>
<dbReference type="AlphaFoldDB" id="A0A916N2K0"/>
<dbReference type="GO" id="GO:0051537">
    <property type="term" value="F:2 iron, 2 sulfur cluster binding"/>
    <property type="evidence" value="ECO:0007669"/>
    <property type="project" value="UniProtKB-KW"/>
</dbReference>
<keyword evidence="2" id="KW-0001">2Fe-2S</keyword>
<keyword evidence="2" id="KW-0408">Iron</keyword>
<dbReference type="Pfam" id="PF00970">
    <property type="entry name" value="FAD_binding_6"/>
    <property type="match status" value="1"/>
</dbReference>
<dbReference type="Pfam" id="PF00175">
    <property type="entry name" value="NAD_binding_1"/>
    <property type="match status" value="1"/>
</dbReference>
<dbReference type="InterPro" id="IPR008333">
    <property type="entry name" value="Cbr1-like_FAD-bd_dom"/>
</dbReference>
<dbReference type="PANTHER" id="PTHR47354">
    <property type="entry name" value="NADH OXIDOREDUCTASE HCR"/>
    <property type="match status" value="1"/>
</dbReference>
<dbReference type="Gene3D" id="3.40.50.80">
    <property type="entry name" value="Nucleotide-binding domain of ferredoxin-NADP reductase (FNR) module"/>
    <property type="match status" value="1"/>
</dbReference>
<proteinExistence type="predicted"/>
<organism evidence="4 5">
    <name type="scientific">Georgfuchsia toluolica</name>
    <dbReference type="NCBI Taxonomy" id="424218"/>
    <lineage>
        <taxon>Bacteria</taxon>
        <taxon>Pseudomonadati</taxon>
        <taxon>Pseudomonadota</taxon>
        <taxon>Betaproteobacteria</taxon>
        <taxon>Nitrosomonadales</taxon>
        <taxon>Sterolibacteriaceae</taxon>
        <taxon>Georgfuchsia</taxon>
    </lineage>
</organism>
<accession>A0A916N2K0</accession>
<dbReference type="InterPro" id="IPR050415">
    <property type="entry name" value="MRET"/>
</dbReference>
<gene>
    <name evidence="4" type="ORF">GTOL_11872</name>
</gene>
<feature type="domain" description="FAD-binding FR-type" evidence="3">
    <location>
        <begin position="15"/>
        <end position="115"/>
    </location>
</feature>
<sequence length="254" mass="28077">MAFNITLHPSGSIVARTLSARIAALEQIAPNVLIVTLELPATESFDFRAGQYITLLFDDGERRDFSLANAPHERGLVQLHIRLAQGSLSTRMFTEVLKLHDILRFEGPIGSFHLNPESTKPIIMLAGSTGFAPVKSILDDMAYRDIRREVHLYRGARDRAELYLPHLPEQWAKTIPHFTHVPVLSEPTPACHWAGRTGLVHQAVLQDFADLSAFEVYGCGAVAMLEAARRDFAAHGLPSEAFFADAFTPAPAKK</sequence>
<dbReference type="GO" id="GO:0008860">
    <property type="term" value="F:ferredoxin-NAD+ reductase activity"/>
    <property type="evidence" value="ECO:0007669"/>
    <property type="project" value="UniProtKB-EC"/>
</dbReference>
<name>A0A916N2K0_9PROT</name>